<dbReference type="EnsemblPlants" id="Ma02_t13500.1">
    <property type="protein sequence ID" value="Ma02_p13500.1"/>
    <property type="gene ID" value="Ma02_g13500"/>
</dbReference>
<dbReference type="InterPro" id="IPR008506">
    <property type="entry name" value="SND2/TMEM208"/>
</dbReference>
<sequence length="57" mass="6314">MANQGAKKRKEENRRHMANLLRLIIASNVRSPTRSLPLSPLISSSPFPSFLVSVSIP</sequence>
<keyword evidence="3" id="KW-1185">Reference proteome</keyword>
<dbReference type="EMBL" id="HG996467">
    <property type="protein sequence ID" value="CAG1861952.1"/>
    <property type="molecule type" value="Genomic_DNA"/>
</dbReference>
<evidence type="ECO:0000313" key="1">
    <source>
        <dbReference type="EMBL" id="CAG1861952.1"/>
    </source>
</evidence>
<dbReference type="Pfam" id="PF05620">
    <property type="entry name" value="TMEM208_SND2"/>
    <property type="match status" value="1"/>
</dbReference>
<gene>
    <name evidence="1" type="ORF">GSMUA_68460.1</name>
</gene>
<name>A0A804I2E7_MUSAM</name>
<accession>A0A804I2E7</accession>
<dbReference type="Gramene" id="Ma02_t13500.1">
    <property type="protein sequence ID" value="Ma02_p13500.1"/>
    <property type="gene ID" value="Ma02_g13500"/>
</dbReference>
<evidence type="ECO:0000313" key="2">
    <source>
        <dbReference type="EnsemblPlants" id="Ma02_p13500.1"/>
    </source>
</evidence>
<reference evidence="1" key="1">
    <citation type="submission" date="2021-03" db="EMBL/GenBank/DDBJ databases">
        <authorList>
            <consortium name="Genoscope - CEA"/>
            <person name="William W."/>
        </authorList>
    </citation>
    <scope>NUCLEOTIDE SEQUENCE</scope>
    <source>
        <strain evidence="1">Doubled-haploid Pahang</strain>
    </source>
</reference>
<protein>
    <submittedName>
        <fullName evidence="1">(wild Malaysian banana) hypothetical protein</fullName>
    </submittedName>
</protein>
<dbReference type="InParanoid" id="A0A804I2E7"/>
<dbReference type="AlphaFoldDB" id="A0A804I2E7"/>
<evidence type="ECO:0000313" key="3">
    <source>
        <dbReference type="Proteomes" id="UP000012960"/>
    </source>
</evidence>
<organism evidence="2 3">
    <name type="scientific">Musa acuminata subsp. malaccensis</name>
    <name type="common">Wild banana</name>
    <name type="synonym">Musa malaccensis</name>
    <dbReference type="NCBI Taxonomy" id="214687"/>
    <lineage>
        <taxon>Eukaryota</taxon>
        <taxon>Viridiplantae</taxon>
        <taxon>Streptophyta</taxon>
        <taxon>Embryophyta</taxon>
        <taxon>Tracheophyta</taxon>
        <taxon>Spermatophyta</taxon>
        <taxon>Magnoliopsida</taxon>
        <taxon>Liliopsida</taxon>
        <taxon>Zingiberales</taxon>
        <taxon>Musaceae</taxon>
        <taxon>Musa</taxon>
    </lineage>
</organism>
<reference evidence="2" key="2">
    <citation type="submission" date="2021-05" db="UniProtKB">
        <authorList>
            <consortium name="EnsemblPlants"/>
        </authorList>
    </citation>
    <scope>IDENTIFICATION</scope>
    <source>
        <strain evidence="2">subsp. malaccensis</strain>
    </source>
</reference>
<proteinExistence type="predicted"/>
<dbReference type="Proteomes" id="UP000012960">
    <property type="component" value="Unplaced"/>
</dbReference>